<gene>
    <name evidence="2" type="ORF">HPLM_LOCUS11188</name>
</gene>
<name>A0A0N4WJK1_HAEPC</name>
<keyword evidence="1" id="KW-0732">Signal</keyword>
<evidence type="ECO:0000256" key="1">
    <source>
        <dbReference type="SAM" id="SignalP"/>
    </source>
</evidence>
<protein>
    <submittedName>
        <fullName evidence="4">Secreted protein</fullName>
    </submittedName>
</protein>
<accession>A0A0N4WJK1</accession>
<dbReference type="AlphaFoldDB" id="A0A0N4WJK1"/>
<dbReference type="EMBL" id="UZAF01017491">
    <property type="protein sequence ID" value="VDO42184.1"/>
    <property type="molecule type" value="Genomic_DNA"/>
</dbReference>
<sequence>MQMHVCNLGLMLLVVSVNAGIKEILMEKAKKAKTWLEDDSRFRYDIECPWLRGEERAIRESEGRCPPLPTTTYSI</sequence>
<organism evidence="4">
    <name type="scientific">Haemonchus placei</name>
    <name type="common">Barber's pole worm</name>
    <dbReference type="NCBI Taxonomy" id="6290"/>
    <lineage>
        <taxon>Eukaryota</taxon>
        <taxon>Metazoa</taxon>
        <taxon>Ecdysozoa</taxon>
        <taxon>Nematoda</taxon>
        <taxon>Chromadorea</taxon>
        <taxon>Rhabditida</taxon>
        <taxon>Rhabditina</taxon>
        <taxon>Rhabditomorpha</taxon>
        <taxon>Strongyloidea</taxon>
        <taxon>Trichostrongylidae</taxon>
        <taxon>Haemonchus</taxon>
    </lineage>
</organism>
<evidence type="ECO:0000313" key="4">
    <source>
        <dbReference type="WBParaSite" id="HPLM_0001119601-mRNA-1"/>
    </source>
</evidence>
<keyword evidence="3" id="KW-1185">Reference proteome</keyword>
<reference evidence="2 3" key="2">
    <citation type="submission" date="2018-11" db="EMBL/GenBank/DDBJ databases">
        <authorList>
            <consortium name="Pathogen Informatics"/>
        </authorList>
    </citation>
    <scope>NUCLEOTIDE SEQUENCE [LARGE SCALE GENOMIC DNA]</scope>
    <source>
        <strain evidence="2 3">MHpl1</strain>
    </source>
</reference>
<dbReference type="WBParaSite" id="HPLM_0001119601-mRNA-1">
    <property type="protein sequence ID" value="HPLM_0001119601-mRNA-1"/>
    <property type="gene ID" value="HPLM_0001119601"/>
</dbReference>
<evidence type="ECO:0000313" key="3">
    <source>
        <dbReference type="Proteomes" id="UP000268014"/>
    </source>
</evidence>
<evidence type="ECO:0000313" key="2">
    <source>
        <dbReference type="EMBL" id="VDO42184.1"/>
    </source>
</evidence>
<feature type="chain" id="PRO_5043123785" evidence="1">
    <location>
        <begin position="20"/>
        <end position="75"/>
    </location>
</feature>
<feature type="signal peptide" evidence="1">
    <location>
        <begin position="1"/>
        <end position="19"/>
    </location>
</feature>
<reference evidence="4" key="1">
    <citation type="submission" date="2017-02" db="UniProtKB">
        <authorList>
            <consortium name="WormBaseParasite"/>
        </authorList>
    </citation>
    <scope>IDENTIFICATION</scope>
</reference>
<dbReference type="Proteomes" id="UP000268014">
    <property type="component" value="Unassembled WGS sequence"/>
</dbReference>
<proteinExistence type="predicted"/>
<dbReference type="OrthoDB" id="5862360at2759"/>